<name>A0A7G9W4T4_ALKCA</name>
<evidence type="ECO:0000313" key="2">
    <source>
        <dbReference type="Proteomes" id="UP000516160"/>
    </source>
</evidence>
<accession>A0A7G9W4T4</accession>
<dbReference type="EMBL" id="CP058559">
    <property type="protein sequence ID" value="QNO13696.1"/>
    <property type="molecule type" value="Genomic_DNA"/>
</dbReference>
<dbReference type="Proteomes" id="UP000516160">
    <property type="component" value="Chromosome"/>
</dbReference>
<organism evidence="1 2">
    <name type="scientific">Alkalicella caledoniensis</name>
    <dbReference type="NCBI Taxonomy" id="2731377"/>
    <lineage>
        <taxon>Bacteria</taxon>
        <taxon>Bacillati</taxon>
        <taxon>Bacillota</taxon>
        <taxon>Clostridia</taxon>
        <taxon>Eubacteriales</taxon>
        <taxon>Proteinivoracaceae</taxon>
        <taxon>Alkalicella</taxon>
    </lineage>
</organism>
<reference evidence="1 2" key="1">
    <citation type="submission" date="2020-07" db="EMBL/GenBank/DDBJ databases">
        <title>Alkalicella. sp. LB2 genome.</title>
        <authorList>
            <person name="Postec A."/>
            <person name="Quemeneur M."/>
        </authorList>
    </citation>
    <scope>NUCLEOTIDE SEQUENCE [LARGE SCALE GENOMIC DNA]</scope>
    <source>
        <strain evidence="1 2">LB2</strain>
    </source>
</reference>
<dbReference type="AlphaFoldDB" id="A0A7G9W4T4"/>
<dbReference type="KEGG" id="acae:HYG86_02455"/>
<protein>
    <submittedName>
        <fullName evidence="1">Uncharacterized protein</fullName>
    </submittedName>
</protein>
<gene>
    <name evidence="1" type="ORF">HYG86_02455</name>
</gene>
<keyword evidence="2" id="KW-1185">Reference proteome</keyword>
<sequence>MVGDLQNTYGKLSDQGKKKVDVFAKFLLDEEVYAEDVNLASSLIEELKSKGYYQNLLSKFITPHEIEEIINLVEGYDRNLGEYEGNYYRKNFKLLKEYCKEILAGDNSMINSLIIQIGILENSLGR</sequence>
<proteinExistence type="predicted"/>
<evidence type="ECO:0000313" key="1">
    <source>
        <dbReference type="EMBL" id="QNO13696.1"/>
    </source>
</evidence>
<dbReference type="RefSeq" id="WP_213167363.1">
    <property type="nucleotide sequence ID" value="NZ_CP058559.1"/>
</dbReference>